<reference evidence="4" key="1">
    <citation type="submission" date="2020-05" db="EMBL/GenBank/DDBJ databases">
        <authorList>
            <person name="Chiriac C."/>
            <person name="Salcher M."/>
            <person name="Ghai R."/>
            <person name="Kavagutti S V."/>
        </authorList>
    </citation>
    <scope>NUCLEOTIDE SEQUENCE</scope>
</reference>
<dbReference type="PANTHER" id="PTHR11085">
    <property type="entry name" value="NAD-DEPENDENT PROTEIN DEACYLASE SIRTUIN-5, MITOCHONDRIAL-RELATED"/>
    <property type="match status" value="1"/>
</dbReference>
<dbReference type="Gene3D" id="3.30.1600.10">
    <property type="entry name" value="SIR2/SIRT2 'Small Domain"/>
    <property type="match status" value="1"/>
</dbReference>
<organism evidence="4">
    <name type="scientific">freshwater metagenome</name>
    <dbReference type="NCBI Taxonomy" id="449393"/>
    <lineage>
        <taxon>unclassified sequences</taxon>
        <taxon>metagenomes</taxon>
        <taxon>ecological metagenomes</taxon>
    </lineage>
</organism>
<dbReference type="InterPro" id="IPR003000">
    <property type="entry name" value="Sirtuin"/>
</dbReference>
<dbReference type="InterPro" id="IPR029035">
    <property type="entry name" value="DHS-like_NAD/FAD-binding_dom"/>
</dbReference>
<dbReference type="GO" id="GO:0070403">
    <property type="term" value="F:NAD+ binding"/>
    <property type="evidence" value="ECO:0007669"/>
    <property type="project" value="InterPro"/>
</dbReference>
<evidence type="ECO:0000313" key="5">
    <source>
        <dbReference type="EMBL" id="CAB5041303.1"/>
    </source>
</evidence>
<dbReference type="EMBL" id="CAFBPW010000321">
    <property type="protein sequence ID" value="CAB5041303.1"/>
    <property type="molecule type" value="Genomic_DNA"/>
</dbReference>
<dbReference type="CDD" id="cd01407">
    <property type="entry name" value="SIR2-fam"/>
    <property type="match status" value="1"/>
</dbReference>
<evidence type="ECO:0000256" key="2">
    <source>
        <dbReference type="ARBA" id="ARBA00023027"/>
    </source>
</evidence>
<dbReference type="PANTHER" id="PTHR11085:SF4">
    <property type="entry name" value="NAD-DEPENDENT PROTEIN DEACYLASE"/>
    <property type="match status" value="1"/>
</dbReference>
<dbReference type="InterPro" id="IPR050134">
    <property type="entry name" value="NAD-dep_sirtuin_deacylases"/>
</dbReference>
<feature type="domain" description="Deacetylase sirtuin-type" evidence="3">
    <location>
        <begin position="1"/>
        <end position="254"/>
    </location>
</feature>
<dbReference type="InterPro" id="IPR026590">
    <property type="entry name" value="Ssirtuin_cat_dom"/>
</dbReference>
<dbReference type="EMBL" id="CAFBOG010000117">
    <property type="protein sequence ID" value="CAB4985096.1"/>
    <property type="molecule type" value="Genomic_DNA"/>
</dbReference>
<gene>
    <name evidence="4" type="ORF">UFOPK3914_01260</name>
    <name evidence="5" type="ORF">UFOPK4173_01948</name>
</gene>
<dbReference type="InterPro" id="IPR026591">
    <property type="entry name" value="Sirtuin_cat_small_dom_sf"/>
</dbReference>
<evidence type="ECO:0000259" key="3">
    <source>
        <dbReference type="PROSITE" id="PS50305"/>
    </source>
</evidence>
<evidence type="ECO:0000256" key="1">
    <source>
        <dbReference type="ARBA" id="ARBA00022679"/>
    </source>
</evidence>
<keyword evidence="2" id="KW-0520">NAD</keyword>
<proteinExistence type="predicted"/>
<dbReference type="SUPFAM" id="SSF52467">
    <property type="entry name" value="DHS-like NAD/FAD-binding domain"/>
    <property type="match status" value="1"/>
</dbReference>
<name>A0A6J7MVW3_9ZZZZ</name>
<protein>
    <submittedName>
        <fullName evidence="4">Unannotated protein</fullName>
    </submittedName>
</protein>
<dbReference type="Pfam" id="PF02146">
    <property type="entry name" value="SIR2"/>
    <property type="match status" value="1"/>
</dbReference>
<keyword evidence="1" id="KW-0808">Transferase</keyword>
<dbReference type="AlphaFoldDB" id="A0A6J7MVW3"/>
<dbReference type="PROSITE" id="PS50305">
    <property type="entry name" value="SIRTUIN"/>
    <property type="match status" value="1"/>
</dbReference>
<sequence>MTSAGIDQARSLVQGAQGIAVLTGAGISTDSGIPDFRGPKGLWTRDPDAEKYSSIDFYLSDPELRVRAWQFRLSNPVLVAQPNAGHSALVALEQSGKLLRLVTQNIDGLHLAAGTSPELLTEAHGNTREAVCTSCTWRGPMSETLDRVRAGEADPPCSECGGILKSATVFFGQSLDPACVQEAFDAAATCNLLVCLGSTLAVYPVAEMVPIALRRGTPVLIVNAERTEFDESALVLRGSLSELLPEIFSGLSES</sequence>
<accession>A0A6J7MVW3</accession>
<dbReference type="Gene3D" id="3.40.50.1220">
    <property type="entry name" value="TPP-binding domain"/>
    <property type="match status" value="1"/>
</dbReference>
<evidence type="ECO:0000313" key="4">
    <source>
        <dbReference type="EMBL" id="CAB4985096.1"/>
    </source>
</evidence>
<dbReference type="GO" id="GO:0017136">
    <property type="term" value="F:histone deacetylase activity, NAD-dependent"/>
    <property type="evidence" value="ECO:0007669"/>
    <property type="project" value="TreeGrafter"/>
</dbReference>